<dbReference type="GO" id="GO:0005840">
    <property type="term" value="C:ribosome"/>
    <property type="evidence" value="ECO:0007669"/>
    <property type="project" value="UniProtKB-KW"/>
</dbReference>
<proteinExistence type="predicted"/>
<protein>
    <submittedName>
        <fullName evidence="1">Ribosomal protein S12 methylthiotransferase RimO</fullName>
    </submittedName>
</protein>
<organism evidence="1 2">
    <name type="scientific">Striga asiatica</name>
    <name type="common">Asiatic witchweed</name>
    <name type="synonym">Buchnera asiatica</name>
    <dbReference type="NCBI Taxonomy" id="4170"/>
    <lineage>
        <taxon>Eukaryota</taxon>
        <taxon>Viridiplantae</taxon>
        <taxon>Streptophyta</taxon>
        <taxon>Embryophyta</taxon>
        <taxon>Tracheophyta</taxon>
        <taxon>Spermatophyta</taxon>
        <taxon>Magnoliopsida</taxon>
        <taxon>eudicotyledons</taxon>
        <taxon>Gunneridae</taxon>
        <taxon>Pentapetalae</taxon>
        <taxon>asterids</taxon>
        <taxon>lamiids</taxon>
        <taxon>Lamiales</taxon>
        <taxon>Orobanchaceae</taxon>
        <taxon>Buchnereae</taxon>
        <taxon>Striga</taxon>
    </lineage>
</organism>
<keyword evidence="1" id="KW-0808">Transferase</keyword>
<dbReference type="Proteomes" id="UP000325081">
    <property type="component" value="Unassembled WGS sequence"/>
</dbReference>
<gene>
    <name evidence="1" type="ORF">STAS_34016</name>
</gene>
<comment type="caution">
    <text evidence="1">The sequence shown here is derived from an EMBL/GenBank/DDBJ whole genome shotgun (WGS) entry which is preliminary data.</text>
</comment>
<sequence length="109" mass="11458">MAHVVSTHVCKWVPLDEASGPAIEAHEGRVQLNGGYLGTGARGLVFALARNPSPEATEGPSQWADLTHAAALLVAVQIEGEKALAANEGLDFGRFRKSVLDSDVVVLLD</sequence>
<name>A0A5A7RGH3_STRAF</name>
<accession>A0A5A7RGH3</accession>
<reference evidence="2" key="1">
    <citation type="journal article" date="2019" name="Curr. Biol.">
        <title>Genome Sequence of Striga asiatica Provides Insight into the Evolution of Plant Parasitism.</title>
        <authorList>
            <person name="Yoshida S."/>
            <person name="Kim S."/>
            <person name="Wafula E.K."/>
            <person name="Tanskanen J."/>
            <person name="Kim Y.M."/>
            <person name="Honaas L."/>
            <person name="Yang Z."/>
            <person name="Spallek T."/>
            <person name="Conn C.E."/>
            <person name="Ichihashi Y."/>
            <person name="Cheong K."/>
            <person name="Cui S."/>
            <person name="Der J.P."/>
            <person name="Gundlach H."/>
            <person name="Jiao Y."/>
            <person name="Hori C."/>
            <person name="Ishida J.K."/>
            <person name="Kasahara H."/>
            <person name="Kiba T."/>
            <person name="Kim M.S."/>
            <person name="Koo N."/>
            <person name="Laohavisit A."/>
            <person name="Lee Y.H."/>
            <person name="Lumba S."/>
            <person name="McCourt P."/>
            <person name="Mortimer J.C."/>
            <person name="Mutuku J.M."/>
            <person name="Nomura T."/>
            <person name="Sasaki-Sekimoto Y."/>
            <person name="Seto Y."/>
            <person name="Wang Y."/>
            <person name="Wakatake T."/>
            <person name="Sakakibara H."/>
            <person name="Demura T."/>
            <person name="Yamaguchi S."/>
            <person name="Yoneyama K."/>
            <person name="Manabe R.I."/>
            <person name="Nelson D.C."/>
            <person name="Schulman A.H."/>
            <person name="Timko M.P."/>
            <person name="dePamphilis C.W."/>
            <person name="Choi D."/>
            <person name="Shirasu K."/>
        </authorList>
    </citation>
    <scope>NUCLEOTIDE SEQUENCE [LARGE SCALE GENOMIC DNA]</scope>
    <source>
        <strain evidence="2">cv. UVA1</strain>
    </source>
</reference>
<dbReference type="GO" id="GO:0016740">
    <property type="term" value="F:transferase activity"/>
    <property type="evidence" value="ECO:0007669"/>
    <property type="project" value="UniProtKB-KW"/>
</dbReference>
<dbReference type="AlphaFoldDB" id="A0A5A7RGH3"/>
<evidence type="ECO:0000313" key="1">
    <source>
        <dbReference type="EMBL" id="GER56286.1"/>
    </source>
</evidence>
<evidence type="ECO:0000313" key="2">
    <source>
        <dbReference type="Proteomes" id="UP000325081"/>
    </source>
</evidence>
<keyword evidence="2" id="KW-1185">Reference proteome</keyword>
<dbReference type="EMBL" id="BKCP01012625">
    <property type="protein sequence ID" value="GER56286.1"/>
    <property type="molecule type" value="Genomic_DNA"/>
</dbReference>
<keyword evidence="1" id="KW-0687">Ribonucleoprotein</keyword>
<keyword evidence="1" id="KW-0689">Ribosomal protein</keyword>